<dbReference type="EMBL" id="CBTJ020000113">
    <property type="protein sequence ID" value="CDI04585.1"/>
    <property type="molecule type" value="Genomic_DNA"/>
</dbReference>
<proteinExistence type="predicted"/>
<dbReference type="AlphaFoldDB" id="W6MD38"/>
<comment type="caution">
    <text evidence="2">The sequence shown here is derived from an EMBL/GenBank/DDBJ whole genome shotgun (WGS) entry which is preliminary data.</text>
</comment>
<dbReference type="Proteomes" id="UP000035760">
    <property type="component" value="Unassembled WGS sequence"/>
</dbReference>
<name>W6MD38_9GAMM</name>
<keyword evidence="3" id="KW-1185">Reference proteome</keyword>
<gene>
    <name evidence="2" type="ORF">BN873_p10029</name>
</gene>
<sequence>MGKFSGWDTTTISWPCAATTQTPRAALTRLLVSDLPVAAGPPSGMATRRRSAPITPSRSSAGLSPDHSVEGRWGRCAASALWPYGRAQPPVIGRGRGEDRVALLYRAALTSKPPRPVRRTVEGGEYRFKGQWIAAVGVPCSFSAQLDDRTQPRDSTGILSGPTQFIHKKCG</sequence>
<evidence type="ECO:0000256" key="1">
    <source>
        <dbReference type="SAM" id="MobiDB-lite"/>
    </source>
</evidence>
<reference evidence="2" key="1">
    <citation type="submission" date="2013-07" db="EMBL/GenBank/DDBJ databases">
        <authorList>
            <person name="McIlroy S."/>
        </authorList>
    </citation>
    <scope>NUCLEOTIDE SEQUENCE [LARGE SCALE GENOMIC DNA]</scope>
    <source>
        <strain evidence="2">Run_A_D11</strain>
    </source>
</reference>
<protein>
    <submittedName>
        <fullName evidence="2">Uncharacterized protein</fullName>
    </submittedName>
</protein>
<evidence type="ECO:0000313" key="2">
    <source>
        <dbReference type="EMBL" id="CDI04585.1"/>
    </source>
</evidence>
<evidence type="ECO:0000313" key="3">
    <source>
        <dbReference type="Proteomes" id="UP000035760"/>
    </source>
</evidence>
<feature type="region of interest" description="Disordered" evidence="1">
    <location>
        <begin position="38"/>
        <end position="68"/>
    </location>
</feature>
<accession>W6MD38</accession>
<reference evidence="2" key="2">
    <citation type="submission" date="2014-03" db="EMBL/GenBank/DDBJ databases">
        <title>Candidatus Competibacter-lineage genomes retrieved from metagenomes reveal functional metabolic diversity.</title>
        <authorList>
            <person name="McIlroy S.J."/>
            <person name="Albertsen M."/>
            <person name="Andresen E.K."/>
            <person name="Saunders A.M."/>
            <person name="Kristiansen R."/>
            <person name="Stokholm-Bjerregaard M."/>
            <person name="Nielsen K.L."/>
            <person name="Nielsen P.H."/>
        </authorList>
    </citation>
    <scope>NUCLEOTIDE SEQUENCE</scope>
    <source>
        <strain evidence="2">Run_A_D11</strain>
    </source>
</reference>
<organism evidence="2 3">
    <name type="scientific">Candidatus Competibacter denitrificans Run_A_D11</name>
    <dbReference type="NCBI Taxonomy" id="1400863"/>
    <lineage>
        <taxon>Bacteria</taxon>
        <taxon>Pseudomonadati</taxon>
        <taxon>Pseudomonadota</taxon>
        <taxon>Gammaproteobacteria</taxon>
        <taxon>Candidatus Competibacteraceae</taxon>
        <taxon>Candidatus Competibacter</taxon>
    </lineage>
</organism>